<dbReference type="FunFam" id="1.25.40.10:FF:000573">
    <property type="entry name" value="Pentatricopeptide repeat-containing protein mitochondrial"/>
    <property type="match status" value="1"/>
</dbReference>
<feature type="domain" description="X8" evidence="6">
    <location>
        <begin position="32"/>
        <end position="118"/>
    </location>
</feature>
<evidence type="ECO:0000256" key="1">
    <source>
        <dbReference type="ARBA" id="ARBA00022729"/>
    </source>
</evidence>
<evidence type="ECO:0000313" key="7">
    <source>
        <dbReference type="EMBL" id="KAF4386016.1"/>
    </source>
</evidence>
<feature type="repeat" description="PPR" evidence="4">
    <location>
        <begin position="673"/>
        <end position="707"/>
    </location>
</feature>
<dbReference type="AlphaFoldDB" id="A0A7J6GSV7"/>
<dbReference type="GO" id="GO:0005739">
    <property type="term" value="C:mitochondrion"/>
    <property type="evidence" value="ECO:0007669"/>
    <property type="project" value="UniProtKB-ARBA"/>
</dbReference>
<dbReference type="InterPro" id="IPR012946">
    <property type="entry name" value="X8"/>
</dbReference>
<evidence type="ECO:0000256" key="5">
    <source>
        <dbReference type="SAM" id="SignalP"/>
    </source>
</evidence>
<feature type="repeat" description="PPR" evidence="4">
    <location>
        <begin position="775"/>
        <end position="809"/>
    </location>
</feature>
<sequence>MAHKNIIIMSIKFLLVLSLNLGKSFGVETLQTWCIAKPSTPELTLKNNQFYACDHLDEHDCDAIEQDHPCFNTNSLMLHASFAMNLYYQRKGRHPWNCDFDKTGLVSLNNPSIGSCILTGGEISVDLSSVGKWCVANPVSNNQMLQTNIDYACSHVDCSLIKSGGACYDPTNLISHASAAMNLFYQANGKHDSGCDFMGTGVIVMTDPKKLYREIVMSVLVRCVVETRDNSEILMITRQLNFTIISRLLYQRSIRVIKIHSFRNEHHLFDQSTEADNASITRSMLCYLHKNLPYQSLQIFKDTLRMGFSRNVDEVMVALALKACRSELKIGCQVHGYAISSGFVSYTVVANSLMNVYSKNGQLESALCVFESLCYPDVVSWNTILTGFQKSEDVLNFALQMNMNGVRFDPVTYTTILAYCSDHEDFLFGIQLHCLIMKFGLDCEVFVGNALISMYSRWDRLLEARRLFDEMPKKDLVTWNAMISGYTQEGDHGLEAILLFTEMVKGRMELDHISLTSAISACGHERNLVLGKLIHGLTMKLGYGTDVSVCNVLISTYSKCDVIEDAKLVFQAINKRNVVSWTSMISLNEDDALSLFNDMRLDGVYPNDVTFVGLIYAISVRKLAKEGRTIHGFCIKTGFLSEQNVCNSLITMYAKFESMGDCLKFFEELNFRDITSWNSLISGCAQNGLYQKALQMFLVAVTKSKPNNYTFGSALSAIADAEDISLKYGQRCHSYLIKLGLNTDPIISAALLDMYAKRGSIHESQRVFDDTPTRSQFAWTAIISAYAGHGDYESMIKLFNEMEKEGERPDSVTFLSVLTACSRKGMVEMGRLIFDSMEKRYHIEPSPAHYSCMVDVLGRAGKLEEAREMVRMIPGQPSLSSLQSLFGACQIYGNVEMAEEIAEDLLALEPMESGPYVMISNLYAEKEEWEKVSMIRRIMKNKGVKKEVGFSWVDVGVSSCLHGFSSGDKSHPQSEEIRLIAKCLGSEMKRMSEREEEHLLMLGNLSNNTTDRTKVDIVKKQAPTYEEIEAEREKDQRLAMAKRCSDEGVKAGAKAAVVATIATAIPTVSPSLSFTQIFKKF</sequence>
<name>A0A7J6GSV7_CANSA</name>
<keyword evidence="1 5" id="KW-0732">Signal</keyword>
<dbReference type="FunFam" id="1.25.40.10:FF:001392">
    <property type="entry name" value="Pentatricopeptide repeat-containing protein, mitochondrial isoform A"/>
    <property type="match status" value="1"/>
</dbReference>
<reference evidence="7 8" key="1">
    <citation type="journal article" date="2020" name="bioRxiv">
        <title>Sequence and annotation of 42 cannabis genomes reveals extensive copy number variation in cannabinoid synthesis and pathogen resistance genes.</title>
        <authorList>
            <person name="Mckernan K.J."/>
            <person name="Helbert Y."/>
            <person name="Kane L.T."/>
            <person name="Ebling H."/>
            <person name="Zhang L."/>
            <person name="Liu B."/>
            <person name="Eaton Z."/>
            <person name="Mclaughlin S."/>
            <person name="Kingan S."/>
            <person name="Baybayan P."/>
            <person name="Concepcion G."/>
            <person name="Jordan M."/>
            <person name="Riva A."/>
            <person name="Barbazuk W."/>
            <person name="Harkins T."/>
        </authorList>
    </citation>
    <scope>NUCLEOTIDE SEQUENCE [LARGE SCALE GENOMIC DNA]</scope>
    <source>
        <strain evidence="8">cv. Jamaican Lion 4</strain>
        <tissue evidence="7">Leaf</tissue>
    </source>
</reference>
<dbReference type="Pfam" id="PF03386">
    <property type="entry name" value="ENOD93"/>
    <property type="match status" value="1"/>
</dbReference>
<dbReference type="NCBIfam" id="TIGR00756">
    <property type="entry name" value="PPR"/>
    <property type="match status" value="5"/>
</dbReference>
<dbReference type="Proteomes" id="UP000583929">
    <property type="component" value="Unassembled WGS sequence"/>
</dbReference>
<comment type="similarity">
    <text evidence="3">Belongs to the PPR family. PCMP-E subfamily.</text>
</comment>
<dbReference type="PANTHER" id="PTHR24015:SF524">
    <property type="entry name" value="OS07G0670000 PROTEIN"/>
    <property type="match status" value="1"/>
</dbReference>
<dbReference type="GO" id="GO:0003723">
    <property type="term" value="F:RNA binding"/>
    <property type="evidence" value="ECO:0007669"/>
    <property type="project" value="InterPro"/>
</dbReference>
<keyword evidence="2" id="KW-0677">Repeat</keyword>
<comment type="caution">
    <text evidence="7">The sequence shown here is derived from an EMBL/GenBank/DDBJ whole genome shotgun (WGS) entry which is preliminary data.</text>
</comment>
<dbReference type="FunFam" id="1.25.40.10:FF:000205">
    <property type="entry name" value="Pentatricopeptide repeat-containing protein, mitochondrial"/>
    <property type="match status" value="1"/>
</dbReference>
<dbReference type="InterPro" id="IPR046960">
    <property type="entry name" value="PPR_At4g14850-like_plant"/>
</dbReference>
<evidence type="ECO:0000259" key="6">
    <source>
        <dbReference type="SMART" id="SM00768"/>
    </source>
</evidence>
<feature type="repeat" description="PPR" evidence="4">
    <location>
        <begin position="810"/>
        <end position="840"/>
    </location>
</feature>
<accession>A0A7J6GSV7</accession>
<dbReference type="Gene3D" id="1.25.40.10">
    <property type="entry name" value="Tetratricopeptide repeat domain"/>
    <property type="match status" value="5"/>
</dbReference>
<dbReference type="Pfam" id="PF20431">
    <property type="entry name" value="E_motif"/>
    <property type="match status" value="1"/>
</dbReference>
<dbReference type="InterPro" id="IPR011990">
    <property type="entry name" value="TPR-like_helical_dom_sf"/>
</dbReference>
<dbReference type="InterPro" id="IPR046848">
    <property type="entry name" value="E_motif"/>
</dbReference>
<organism evidence="7 8">
    <name type="scientific">Cannabis sativa</name>
    <name type="common">Hemp</name>
    <name type="synonym">Marijuana</name>
    <dbReference type="NCBI Taxonomy" id="3483"/>
    <lineage>
        <taxon>Eukaryota</taxon>
        <taxon>Viridiplantae</taxon>
        <taxon>Streptophyta</taxon>
        <taxon>Embryophyta</taxon>
        <taxon>Tracheophyta</taxon>
        <taxon>Spermatophyta</taxon>
        <taxon>Magnoliopsida</taxon>
        <taxon>eudicotyledons</taxon>
        <taxon>Gunneridae</taxon>
        <taxon>Pentapetalae</taxon>
        <taxon>rosids</taxon>
        <taxon>fabids</taxon>
        <taxon>Rosales</taxon>
        <taxon>Cannabaceae</taxon>
        <taxon>Cannabis</taxon>
    </lineage>
</organism>
<evidence type="ECO:0000256" key="4">
    <source>
        <dbReference type="PROSITE-ProRule" id="PRU00708"/>
    </source>
</evidence>
<dbReference type="Pfam" id="PF13041">
    <property type="entry name" value="PPR_2"/>
    <property type="match status" value="2"/>
</dbReference>
<evidence type="ECO:0000256" key="2">
    <source>
        <dbReference type="ARBA" id="ARBA00022737"/>
    </source>
</evidence>
<feature type="signal peptide" evidence="5">
    <location>
        <begin position="1"/>
        <end position="26"/>
    </location>
</feature>
<proteinExistence type="inferred from homology"/>
<dbReference type="Pfam" id="PF01535">
    <property type="entry name" value="PPR"/>
    <property type="match status" value="4"/>
</dbReference>
<dbReference type="InterPro" id="IPR002885">
    <property type="entry name" value="PPR_rpt"/>
</dbReference>
<feature type="domain" description="X8" evidence="6">
    <location>
        <begin position="132"/>
        <end position="225"/>
    </location>
</feature>
<dbReference type="PROSITE" id="PS51375">
    <property type="entry name" value="PPR"/>
    <property type="match status" value="4"/>
</dbReference>
<dbReference type="PANTHER" id="PTHR24015">
    <property type="entry name" value="OS07G0578800 PROTEIN-RELATED"/>
    <property type="match status" value="1"/>
</dbReference>
<keyword evidence="8" id="KW-1185">Reference proteome</keyword>
<dbReference type="EMBL" id="JAATIQ010000084">
    <property type="protein sequence ID" value="KAF4386016.1"/>
    <property type="molecule type" value="Genomic_DNA"/>
</dbReference>
<protein>
    <recommendedName>
        <fullName evidence="6">X8 domain-containing protein</fullName>
    </recommendedName>
</protein>
<evidence type="ECO:0000256" key="3">
    <source>
        <dbReference type="ARBA" id="ARBA00061659"/>
    </source>
</evidence>
<gene>
    <name evidence="7" type="ORF">G4B88_031151</name>
</gene>
<dbReference type="GO" id="GO:0009451">
    <property type="term" value="P:RNA modification"/>
    <property type="evidence" value="ECO:0007669"/>
    <property type="project" value="InterPro"/>
</dbReference>
<feature type="chain" id="PRO_5029626459" description="X8 domain-containing protein" evidence="5">
    <location>
        <begin position="27"/>
        <end position="1081"/>
    </location>
</feature>
<feature type="repeat" description="PPR" evidence="4">
    <location>
        <begin position="475"/>
        <end position="510"/>
    </location>
</feature>
<dbReference type="SMART" id="SM00768">
    <property type="entry name" value="X8"/>
    <property type="match status" value="2"/>
</dbReference>
<dbReference type="FunFam" id="1.25.40.10:FF:000453">
    <property type="entry name" value="Pentatricopeptide repeat-containing protein mitochondrial"/>
    <property type="match status" value="1"/>
</dbReference>
<dbReference type="InterPro" id="IPR005050">
    <property type="entry name" value="Enod93"/>
</dbReference>
<dbReference type="Gene3D" id="1.20.58.1040">
    <property type="match status" value="2"/>
</dbReference>
<dbReference type="Pfam" id="PF07983">
    <property type="entry name" value="X8"/>
    <property type="match status" value="2"/>
</dbReference>
<evidence type="ECO:0000313" key="8">
    <source>
        <dbReference type="Proteomes" id="UP000583929"/>
    </source>
</evidence>